<keyword evidence="5 12" id="KW-0028">Amino-acid biosynthesis</keyword>
<dbReference type="UniPathway" id="UPA00031">
    <property type="reaction ID" value="UER00010"/>
</dbReference>
<protein>
    <recommendedName>
        <fullName evidence="12">Imidazole glycerol phosphate synthase subunit HisH</fullName>
        <ecNumber evidence="12">4.3.2.10</ecNumber>
    </recommendedName>
    <alternativeName>
        <fullName evidence="12">IGP synthase glutaminase subunit</fullName>
        <ecNumber evidence="12">3.5.1.2</ecNumber>
    </alternativeName>
    <alternativeName>
        <fullName evidence="12">IGP synthase subunit HisH</fullName>
    </alternativeName>
    <alternativeName>
        <fullName evidence="12">ImGP synthase subunit HisH</fullName>
        <shortName evidence="12">IGPS subunit HisH</shortName>
    </alternativeName>
</protein>
<dbReference type="Gene3D" id="3.40.50.880">
    <property type="match status" value="1"/>
</dbReference>
<comment type="catalytic activity">
    <reaction evidence="11 12">
        <text>L-glutamine + H2O = L-glutamate + NH4(+)</text>
        <dbReference type="Rhea" id="RHEA:15889"/>
        <dbReference type="ChEBI" id="CHEBI:15377"/>
        <dbReference type="ChEBI" id="CHEBI:28938"/>
        <dbReference type="ChEBI" id="CHEBI:29985"/>
        <dbReference type="ChEBI" id="CHEBI:58359"/>
        <dbReference type="EC" id="3.5.1.2"/>
    </reaction>
</comment>
<dbReference type="GO" id="GO:0000105">
    <property type="term" value="P:L-histidine biosynthetic process"/>
    <property type="evidence" value="ECO:0007669"/>
    <property type="project" value="UniProtKB-UniRule"/>
</dbReference>
<keyword evidence="15" id="KW-0328">Glycosyltransferase</keyword>
<dbReference type="PANTHER" id="PTHR42701:SF1">
    <property type="entry name" value="IMIDAZOLE GLYCEROL PHOSPHATE SYNTHASE SUBUNIT HISH"/>
    <property type="match status" value="1"/>
</dbReference>
<proteinExistence type="inferred from homology"/>
<evidence type="ECO:0000256" key="1">
    <source>
        <dbReference type="ARBA" id="ARBA00004496"/>
    </source>
</evidence>
<dbReference type="GO" id="GO:0016829">
    <property type="term" value="F:lyase activity"/>
    <property type="evidence" value="ECO:0007669"/>
    <property type="project" value="UniProtKB-KW"/>
</dbReference>
<feature type="active site" description="Nucleophile" evidence="12 13">
    <location>
        <position position="79"/>
    </location>
</feature>
<organism evidence="15 16">
    <name type="scientific">Peptoclostridium litorale DSM 5388</name>
    <dbReference type="NCBI Taxonomy" id="1121324"/>
    <lineage>
        <taxon>Bacteria</taxon>
        <taxon>Bacillati</taxon>
        <taxon>Bacillota</taxon>
        <taxon>Clostridia</taxon>
        <taxon>Peptostreptococcales</taxon>
        <taxon>Peptoclostridiaceae</taxon>
        <taxon>Peptoclostridium</taxon>
    </lineage>
</organism>
<dbReference type="PROSITE" id="PS51274">
    <property type="entry name" value="GATASE_COBBQ"/>
    <property type="match status" value="1"/>
</dbReference>
<dbReference type="CDD" id="cd01748">
    <property type="entry name" value="GATase1_IGP_Synthase"/>
    <property type="match status" value="1"/>
</dbReference>
<evidence type="ECO:0000256" key="12">
    <source>
        <dbReference type="HAMAP-Rule" id="MF_00278"/>
    </source>
</evidence>
<evidence type="ECO:0000256" key="11">
    <source>
        <dbReference type="ARBA" id="ARBA00049534"/>
    </source>
</evidence>
<dbReference type="InterPro" id="IPR017926">
    <property type="entry name" value="GATASE"/>
</dbReference>
<evidence type="ECO:0000256" key="13">
    <source>
        <dbReference type="PIRSR" id="PIRSR000495-1"/>
    </source>
</evidence>
<accession>A0A069RDI8</accession>
<evidence type="ECO:0000256" key="7">
    <source>
        <dbReference type="ARBA" id="ARBA00022962"/>
    </source>
</evidence>
<evidence type="ECO:0000256" key="3">
    <source>
        <dbReference type="ARBA" id="ARBA00011152"/>
    </source>
</evidence>
<dbReference type="EC" id="3.5.1.2" evidence="12"/>
<sequence length="201" mass="22265">MIAIVDYGVGNLSSIDNALKKLGFESVITADPNEIERAQGVILPGVGAFKDAMESLRQMELDKFIIELADKGKPILGICLGMQVLYEKSYEDGEWEGLGILKGDVVKFESDTLKIPHMGWNSLIINKQDGIVKYIREGEYVYFVHSYYASPGEDHVVAYCDYGVEFPAMVAKGNVYGIQFHPEKSGKTGLNILKAFGEMIK</sequence>
<keyword evidence="8 12" id="KW-0368">Histidine biosynthesis</keyword>
<gene>
    <name evidence="12 15" type="primary">hisH</name>
    <name evidence="15" type="ORF">CLIT_11c01330</name>
</gene>
<feature type="active site" evidence="12 13">
    <location>
        <position position="183"/>
    </location>
</feature>
<dbReference type="eggNOG" id="COG0118">
    <property type="taxonomic scope" value="Bacteria"/>
</dbReference>
<keyword evidence="6 12" id="KW-0378">Hydrolase</keyword>
<dbReference type="PANTHER" id="PTHR42701">
    <property type="entry name" value="IMIDAZOLE GLYCEROL PHOSPHATE SYNTHASE SUBUNIT HISH"/>
    <property type="match status" value="1"/>
</dbReference>
<dbReference type="RefSeq" id="WP_038265053.1">
    <property type="nucleotide sequence ID" value="NZ_FSRH01000002.1"/>
</dbReference>
<dbReference type="AlphaFoldDB" id="A0A069RDI8"/>
<comment type="pathway">
    <text evidence="2 12">Amino-acid biosynthesis; L-histidine biosynthesis; L-histidine from 5-phospho-alpha-D-ribose 1-diphosphate: step 5/9.</text>
</comment>
<comment type="subcellular location">
    <subcellularLocation>
        <location evidence="1 12">Cytoplasm</location>
    </subcellularLocation>
</comment>
<dbReference type="GO" id="GO:0000107">
    <property type="term" value="F:imidazoleglycerol-phosphate synthase activity"/>
    <property type="evidence" value="ECO:0007669"/>
    <property type="project" value="UniProtKB-UniRule"/>
</dbReference>
<evidence type="ECO:0000256" key="4">
    <source>
        <dbReference type="ARBA" id="ARBA00022490"/>
    </source>
</evidence>
<dbReference type="FunFam" id="3.40.50.880:FF:000009">
    <property type="entry name" value="Imidazole glycerol phosphate synthase subunit HisH"/>
    <property type="match status" value="1"/>
</dbReference>
<dbReference type="EC" id="4.3.2.10" evidence="12"/>
<evidence type="ECO:0000313" key="15">
    <source>
        <dbReference type="EMBL" id="KDR95104.1"/>
    </source>
</evidence>
<keyword evidence="15" id="KW-0808">Transferase</keyword>
<dbReference type="Pfam" id="PF00117">
    <property type="entry name" value="GATase"/>
    <property type="match status" value="1"/>
</dbReference>
<dbReference type="EMBL" id="JJMM01000011">
    <property type="protein sequence ID" value="KDR95104.1"/>
    <property type="molecule type" value="Genomic_DNA"/>
</dbReference>
<evidence type="ECO:0000256" key="8">
    <source>
        <dbReference type="ARBA" id="ARBA00023102"/>
    </source>
</evidence>
<feature type="domain" description="Glutamine amidotransferase" evidence="14">
    <location>
        <begin position="4"/>
        <end position="194"/>
    </location>
</feature>
<dbReference type="SUPFAM" id="SSF52317">
    <property type="entry name" value="Class I glutamine amidotransferase-like"/>
    <property type="match status" value="1"/>
</dbReference>
<dbReference type="GO" id="GO:0005737">
    <property type="term" value="C:cytoplasm"/>
    <property type="evidence" value="ECO:0007669"/>
    <property type="project" value="UniProtKB-SubCell"/>
</dbReference>
<evidence type="ECO:0000256" key="5">
    <source>
        <dbReference type="ARBA" id="ARBA00022605"/>
    </source>
</evidence>
<dbReference type="STRING" id="1121324.CLIT_11c01330"/>
<dbReference type="Proteomes" id="UP000027946">
    <property type="component" value="Unassembled WGS sequence"/>
</dbReference>
<reference evidence="15 16" key="1">
    <citation type="submission" date="2014-03" db="EMBL/GenBank/DDBJ databases">
        <title>Genome sequence of Clostridium litorale W6, DSM 5388.</title>
        <authorList>
            <person name="Poehlein A."/>
            <person name="Jagirdar A."/>
            <person name="Khonsari B."/>
            <person name="Chibani C.M."/>
            <person name="Gutierrez Gutierrez D.A."/>
            <person name="Davydova E."/>
            <person name="Alghaithi H.S."/>
            <person name="Nair K.P."/>
            <person name="Dhamotharan K."/>
            <person name="Chandran L."/>
            <person name="G W."/>
            <person name="Daniel R."/>
        </authorList>
    </citation>
    <scope>NUCLEOTIDE SEQUENCE [LARGE SCALE GENOMIC DNA]</scope>
    <source>
        <strain evidence="15 16">W6</strain>
    </source>
</reference>
<dbReference type="GO" id="GO:0004359">
    <property type="term" value="F:glutaminase activity"/>
    <property type="evidence" value="ECO:0007669"/>
    <property type="project" value="UniProtKB-EC"/>
</dbReference>
<dbReference type="PROSITE" id="PS51273">
    <property type="entry name" value="GATASE_TYPE_1"/>
    <property type="match status" value="1"/>
</dbReference>
<dbReference type="NCBIfam" id="TIGR01855">
    <property type="entry name" value="IMP_synth_hisH"/>
    <property type="match status" value="1"/>
</dbReference>
<evidence type="ECO:0000259" key="14">
    <source>
        <dbReference type="Pfam" id="PF00117"/>
    </source>
</evidence>
<evidence type="ECO:0000256" key="6">
    <source>
        <dbReference type="ARBA" id="ARBA00022801"/>
    </source>
</evidence>
<evidence type="ECO:0000256" key="9">
    <source>
        <dbReference type="ARBA" id="ARBA00023239"/>
    </source>
</evidence>
<dbReference type="PIRSF" id="PIRSF000495">
    <property type="entry name" value="Amidotransf_hisH"/>
    <property type="match status" value="1"/>
</dbReference>
<name>A0A069RDI8_PEPLI</name>
<evidence type="ECO:0000256" key="2">
    <source>
        <dbReference type="ARBA" id="ARBA00005091"/>
    </source>
</evidence>
<dbReference type="InterPro" id="IPR029062">
    <property type="entry name" value="Class_I_gatase-like"/>
</dbReference>
<comment type="caution">
    <text evidence="15">The sequence shown here is derived from an EMBL/GenBank/DDBJ whole genome shotgun (WGS) entry which is preliminary data.</text>
</comment>
<comment type="catalytic activity">
    <reaction evidence="10 12">
        <text>5-[(5-phospho-1-deoxy-D-ribulos-1-ylimino)methylamino]-1-(5-phospho-beta-D-ribosyl)imidazole-4-carboxamide + L-glutamine = D-erythro-1-(imidazol-4-yl)glycerol 3-phosphate + 5-amino-1-(5-phospho-beta-D-ribosyl)imidazole-4-carboxamide + L-glutamate + H(+)</text>
        <dbReference type="Rhea" id="RHEA:24793"/>
        <dbReference type="ChEBI" id="CHEBI:15378"/>
        <dbReference type="ChEBI" id="CHEBI:29985"/>
        <dbReference type="ChEBI" id="CHEBI:58278"/>
        <dbReference type="ChEBI" id="CHEBI:58359"/>
        <dbReference type="ChEBI" id="CHEBI:58475"/>
        <dbReference type="ChEBI" id="CHEBI:58525"/>
        <dbReference type="EC" id="4.3.2.10"/>
    </reaction>
</comment>
<dbReference type="OrthoDB" id="9807137at2"/>
<keyword evidence="7 12" id="KW-0315">Glutamine amidotransferase</keyword>
<keyword evidence="4 12" id="KW-0963">Cytoplasm</keyword>
<comment type="subunit">
    <text evidence="3 12">Heterodimer of HisH and HisF.</text>
</comment>
<feature type="active site" evidence="12 13">
    <location>
        <position position="181"/>
    </location>
</feature>
<comment type="function">
    <text evidence="12">IGPS catalyzes the conversion of PRFAR and glutamine to IGP, AICAR and glutamate. The HisH subunit catalyzes the hydrolysis of glutamine to glutamate and ammonia as part of the synthesis of IGP and AICAR. The resulting ammonia molecule is channeled to the active site of HisF.</text>
</comment>
<evidence type="ECO:0000313" key="16">
    <source>
        <dbReference type="Proteomes" id="UP000027946"/>
    </source>
</evidence>
<evidence type="ECO:0000256" key="10">
    <source>
        <dbReference type="ARBA" id="ARBA00047838"/>
    </source>
</evidence>
<keyword evidence="16" id="KW-1185">Reference proteome</keyword>
<dbReference type="HAMAP" id="MF_00278">
    <property type="entry name" value="HisH"/>
    <property type="match status" value="1"/>
</dbReference>
<keyword evidence="9 12" id="KW-0456">Lyase</keyword>
<dbReference type="InterPro" id="IPR010139">
    <property type="entry name" value="Imidazole-glycPsynth_HisH"/>
</dbReference>